<keyword evidence="3" id="KW-1185">Reference proteome</keyword>
<name>A0A0A1DF30_NOCSI</name>
<sequence length="134" mass="14751">MPVTDQWADRLVTLAQDLRPHGARRWDAPGILAHIRKVQHLALGDVVLAVTRAACDTTLDTPAAISNTRSSAWRERVAETTGSPAPYDRHTFCGTCGQPETRCRNNPHADHDYESSAARDARVAQARTARQETP</sequence>
<feature type="region of interest" description="Disordered" evidence="1">
    <location>
        <begin position="98"/>
        <end position="134"/>
    </location>
</feature>
<dbReference type="STRING" id="2045.KR76_01895"/>
<feature type="compositionally biased region" description="Basic and acidic residues" evidence="1">
    <location>
        <begin position="101"/>
        <end position="122"/>
    </location>
</feature>
<protein>
    <submittedName>
        <fullName evidence="2">Uncharacterized protein</fullName>
    </submittedName>
</protein>
<organism evidence="2 3">
    <name type="scientific">Nocardioides simplex</name>
    <name type="common">Arthrobacter simplex</name>
    <dbReference type="NCBI Taxonomy" id="2045"/>
    <lineage>
        <taxon>Bacteria</taxon>
        <taxon>Bacillati</taxon>
        <taxon>Actinomycetota</taxon>
        <taxon>Actinomycetes</taxon>
        <taxon>Propionibacteriales</taxon>
        <taxon>Nocardioidaceae</taxon>
        <taxon>Pimelobacter</taxon>
    </lineage>
</organism>
<accession>A0A0A1DF30</accession>
<dbReference type="OrthoDB" id="9988011at2"/>
<proteinExistence type="predicted"/>
<dbReference type="EMBL" id="CP009896">
    <property type="protein sequence ID" value="AIY15831.2"/>
    <property type="molecule type" value="Genomic_DNA"/>
</dbReference>
<dbReference type="RefSeq" id="WP_141267632.1">
    <property type="nucleotide sequence ID" value="NZ_BJMC01000025.1"/>
</dbReference>
<evidence type="ECO:0000313" key="3">
    <source>
        <dbReference type="Proteomes" id="UP000030300"/>
    </source>
</evidence>
<dbReference type="KEGG" id="psim:KR76_01895"/>
<dbReference type="Proteomes" id="UP000030300">
    <property type="component" value="Chromosome"/>
</dbReference>
<evidence type="ECO:0000313" key="2">
    <source>
        <dbReference type="EMBL" id="AIY15831.2"/>
    </source>
</evidence>
<dbReference type="GeneID" id="96607738"/>
<gene>
    <name evidence="2" type="ORF">KR76_01895</name>
</gene>
<reference evidence="2 3" key="1">
    <citation type="journal article" date="2015" name="Genome Announc.">
        <title>Complete Genome Sequence of Steroid-Transforming Nocardioides simplex VKM Ac-2033D.</title>
        <authorList>
            <person name="Shtratnikova V.Y."/>
            <person name="Schelkunov M.I."/>
            <person name="Pekov Y.A."/>
            <person name="Fokina V.V."/>
            <person name="Logacheva M.D."/>
            <person name="Sokolov S.L."/>
            <person name="Bragin E.Y."/>
            <person name="Ashapkin V.V."/>
            <person name="Donova M.V."/>
        </authorList>
    </citation>
    <scope>NUCLEOTIDE SEQUENCE [LARGE SCALE GENOMIC DNA]</scope>
    <source>
        <strain evidence="2 3">VKM Ac-2033D</strain>
    </source>
</reference>
<dbReference type="AlphaFoldDB" id="A0A0A1DF30"/>
<evidence type="ECO:0000256" key="1">
    <source>
        <dbReference type="SAM" id="MobiDB-lite"/>
    </source>
</evidence>
<dbReference type="HOGENOM" id="CLU_1894037_0_0_11"/>